<dbReference type="InterPro" id="IPR042098">
    <property type="entry name" value="TauD-like_sf"/>
</dbReference>
<keyword evidence="4" id="KW-1185">Reference proteome</keyword>
<dbReference type="GO" id="GO:0016706">
    <property type="term" value="F:2-oxoglutarate-dependent dioxygenase activity"/>
    <property type="evidence" value="ECO:0007669"/>
    <property type="project" value="UniProtKB-ARBA"/>
</dbReference>
<feature type="domain" description="TauD/TfdA-like" evidence="2">
    <location>
        <begin position="32"/>
        <end position="291"/>
    </location>
</feature>
<dbReference type="AlphaFoldDB" id="A0A7Y8GYN9"/>
<keyword evidence="1" id="KW-0560">Oxidoreductase</keyword>
<proteinExistence type="predicted"/>
<sequence>MAANPPSPFDLNQPEAYARWRAAKLATQPTCAEDLIVDVADPRRLSEDERAALLHTCARANMVVYRSPVVDEDKSLPRLLGAQLGLHRLDANWLADEDGISPIAVSTQRPGARPDFIPYTDKPIRWHTDGYYHPLSRRIEGMVLHCVRAAGEGGISGLVDHDRVYIALRDANPAWVRALMAPDAMTIPERADDHGVARPAQSGPVFSVLPGLDGGPALHMRYTARTRSIAWKDEPDTRAAVAFLEQWLSSDAPWIFRLRLQPGMGLVCNNVPHERSAFTDDPLRPRLLYRARFLDRVGAPPVSHCPVPRVDQPELLV</sequence>
<organism evidence="3 4">
    <name type="scientific">Hydrogenophaga aromaticivorans</name>
    <dbReference type="NCBI Taxonomy" id="2610898"/>
    <lineage>
        <taxon>Bacteria</taxon>
        <taxon>Pseudomonadati</taxon>
        <taxon>Pseudomonadota</taxon>
        <taxon>Betaproteobacteria</taxon>
        <taxon>Burkholderiales</taxon>
        <taxon>Comamonadaceae</taxon>
        <taxon>Hydrogenophaga</taxon>
    </lineage>
</organism>
<dbReference type="Proteomes" id="UP000545507">
    <property type="component" value="Unassembled WGS sequence"/>
</dbReference>
<gene>
    <name evidence="3" type="ORF">F3K02_18870</name>
</gene>
<dbReference type="Pfam" id="PF02668">
    <property type="entry name" value="TauD"/>
    <property type="match status" value="1"/>
</dbReference>
<keyword evidence="3" id="KW-0223">Dioxygenase</keyword>
<dbReference type="InterPro" id="IPR003819">
    <property type="entry name" value="TauD/TfdA-like"/>
</dbReference>
<comment type="caution">
    <text evidence="3">The sequence shown here is derived from an EMBL/GenBank/DDBJ whole genome shotgun (WGS) entry which is preliminary data.</text>
</comment>
<dbReference type="RefSeq" id="WP_177137179.1">
    <property type="nucleotide sequence ID" value="NZ_VYGV01000016.1"/>
</dbReference>
<dbReference type="Gene3D" id="3.60.130.10">
    <property type="entry name" value="Clavaminate synthase-like"/>
    <property type="match status" value="1"/>
</dbReference>
<name>A0A7Y8GYN9_9BURK</name>
<evidence type="ECO:0000313" key="4">
    <source>
        <dbReference type="Proteomes" id="UP000545507"/>
    </source>
</evidence>
<protein>
    <submittedName>
        <fullName evidence="3">TauD/TfdA family dioxygenase</fullName>
    </submittedName>
</protein>
<dbReference type="SUPFAM" id="SSF51197">
    <property type="entry name" value="Clavaminate synthase-like"/>
    <property type="match status" value="1"/>
</dbReference>
<reference evidence="3 4" key="1">
    <citation type="submission" date="2019-09" db="EMBL/GenBank/DDBJ databases">
        <title>Hydrogenophaga aromatica sp. nov., isolated from a para-xylene-degrading enrichment culture.</title>
        <authorList>
            <person name="Tancsics A."/>
            <person name="Banerjee S."/>
        </authorList>
    </citation>
    <scope>NUCLEOTIDE SEQUENCE [LARGE SCALE GENOMIC DNA]</scope>
    <source>
        <strain evidence="3 4">D2P1</strain>
    </source>
</reference>
<evidence type="ECO:0000256" key="1">
    <source>
        <dbReference type="ARBA" id="ARBA00023002"/>
    </source>
</evidence>
<evidence type="ECO:0000313" key="3">
    <source>
        <dbReference type="EMBL" id="NWF47299.1"/>
    </source>
</evidence>
<dbReference type="EMBL" id="VYGV01000016">
    <property type="protein sequence ID" value="NWF47299.1"/>
    <property type="molecule type" value="Genomic_DNA"/>
</dbReference>
<accession>A0A7Y8GYN9</accession>
<evidence type="ECO:0000259" key="2">
    <source>
        <dbReference type="Pfam" id="PF02668"/>
    </source>
</evidence>